<keyword evidence="4" id="KW-1185">Reference proteome</keyword>
<dbReference type="PANTHER" id="PTHR23028">
    <property type="entry name" value="ACETYLTRANSFERASE"/>
    <property type="match status" value="1"/>
</dbReference>
<feature type="transmembrane region" description="Helical" evidence="1">
    <location>
        <begin position="313"/>
        <end position="332"/>
    </location>
</feature>
<keyword evidence="1" id="KW-0472">Membrane</keyword>
<feature type="transmembrane region" description="Helical" evidence="1">
    <location>
        <begin position="237"/>
        <end position="253"/>
    </location>
</feature>
<accession>A0ABW8IJY8</accession>
<keyword evidence="3" id="KW-0808">Transferase</keyword>
<keyword evidence="1" id="KW-0812">Transmembrane</keyword>
<dbReference type="Pfam" id="PF01757">
    <property type="entry name" value="Acyl_transf_3"/>
    <property type="match status" value="1"/>
</dbReference>
<keyword evidence="3" id="KW-0012">Acyltransferase</keyword>
<dbReference type="EMBL" id="JADIKI010000022">
    <property type="protein sequence ID" value="MFK2855088.1"/>
    <property type="molecule type" value="Genomic_DNA"/>
</dbReference>
<evidence type="ECO:0000256" key="1">
    <source>
        <dbReference type="SAM" id="Phobius"/>
    </source>
</evidence>
<evidence type="ECO:0000259" key="2">
    <source>
        <dbReference type="Pfam" id="PF01757"/>
    </source>
</evidence>
<proteinExistence type="predicted"/>
<evidence type="ECO:0000313" key="4">
    <source>
        <dbReference type="Proteomes" id="UP001620409"/>
    </source>
</evidence>
<dbReference type="GO" id="GO:0016746">
    <property type="term" value="F:acyltransferase activity"/>
    <property type="evidence" value="ECO:0007669"/>
    <property type="project" value="UniProtKB-KW"/>
</dbReference>
<feature type="domain" description="Acyltransferase 3" evidence="2">
    <location>
        <begin position="23"/>
        <end position="332"/>
    </location>
</feature>
<organism evidence="3 4">
    <name type="scientific">Dyella humi</name>
    <dbReference type="NCBI Taxonomy" id="1770547"/>
    <lineage>
        <taxon>Bacteria</taxon>
        <taxon>Pseudomonadati</taxon>
        <taxon>Pseudomonadota</taxon>
        <taxon>Gammaproteobacteria</taxon>
        <taxon>Lysobacterales</taxon>
        <taxon>Rhodanobacteraceae</taxon>
        <taxon>Dyella</taxon>
    </lineage>
</organism>
<evidence type="ECO:0000313" key="3">
    <source>
        <dbReference type="EMBL" id="MFK2855088.1"/>
    </source>
</evidence>
<dbReference type="InterPro" id="IPR050879">
    <property type="entry name" value="Acyltransferase_3"/>
</dbReference>
<feature type="transmembrane region" description="Helical" evidence="1">
    <location>
        <begin position="213"/>
        <end position="231"/>
    </location>
</feature>
<dbReference type="RefSeq" id="WP_380010787.1">
    <property type="nucleotide sequence ID" value="NZ_JADIKI010000022.1"/>
</dbReference>
<feature type="transmembrane region" description="Helical" evidence="1">
    <location>
        <begin position="94"/>
        <end position="114"/>
    </location>
</feature>
<feature type="transmembrane region" description="Helical" evidence="1">
    <location>
        <begin position="53"/>
        <end position="73"/>
    </location>
</feature>
<feature type="transmembrane region" description="Helical" evidence="1">
    <location>
        <begin position="159"/>
        <end position="178"/>
    </location>
</feature>
<comment type="caution">
    <text evidence="3">The sequence shown here is derived from an EMBL/GenBank/DDBJ whole genome shotgun (WGS) entry which is preliminary data.</text>
</comment>
<dbReference type="Proteomes" id="UP001620409">
    <property type="component" value="Unassembled WGS sequence"/>
</dbReference>
<reference evidence="3 4" key="1">
    <citation type="submission" date="2020-10" db="EMBL/GenBank/DDBJ databases">
        <title>Phylogeny of dyella-like bacteria.</title>
        <authorList>
            <person name="Fu J."/>
        </authorList>
    </citation>
    <scope>NUCLEOTIDE SEQUENCE [LARGE SCALE GENOMIC DNA]</scope>
    <source>
        <strain evidence="3 4">DHG40</strain>
    </source>
</reference>
<keyword evidence="1" id="KW-1133">Transmembrane helix</keyword>
<dbReference type="InterPro" id="IPR002656">
    <property type="entry name" value="Acyl_transf_3_dom"/>
</dbReference>
<sequence length="361" mass="40159">MARIKSAAAEAEKKIGENDRGNSYDLMRHFAAVLVLYSHQFALHGSVEPIYPFWDTYGFVAVAIFFSISGYFMPASFKRSGNFIEFSKRRLRRLLPAMVVCAFLMTYVLGAIYTSETKWDYFTSNFALVTFLKYSIFLGQAIPGVFANYIYPNAINGSLWTLPIECVCYITIGVALSFSQSWKVILALFAGSILGTASLVHTGTGFAFYGVPLNYLCMFGICFSGGALLSVTKETWYPNKWLLLMFGIAGMFLMPGKLEYSVIGTLGITIVVAIIGESFSEKLINGKFDISYGVYIYGFPIQQIVINEITHRFWLGMAISLVLALAAGYLSYRFVEKPFLRKGHKTQSSSDTAMVGLPEPD</sequence>
<feature type="transmembrane region" description="Helical" evidence="1">
    <location>
        <begin position="126"/>
        <end position="147"/>
    </location>
</feature>
<name>A0ABW8IJY8_9GAMM</name>
<gene>
    <name evidence="3" type="ORF">ISP18_10845</name>
</gene>
<protein>
    <submittedName>
        <fullName evidence="3">Acyltransferase</fullName>
    </submittedName>
</protein>